<evidence type="ECO:0000313" key="2">
    <source>
        <dbReference type="Proteomes" id="UP000231019"/>
    </source>
</evidence>
<dbReference type="EMBL" id="PFFQ01000034">
    <property type="protein sequence ID" value="PIW16891.1"/>
    <property type="molecule type" value="Genomic_DNA"/>
</dbReference>
<dbReference type="Proteomes" id="UP000231019">
    <property type="component" value="Unassembled WGS sequence"/>
</dbReference>
<sequence length="264" mass="30176">MNQGDYLAPVCHSKDAFLVYDLPPQDNLFEALKAATRFEMQGKGRQGGLLVLPNSEDLFPLVRTTAEFQFPAQIFAPVHEHLAQMILERTSLTSKFNNALIEIYNKAYTQMGSHSDLALDLERDSWIALYSCYQNPEQAFPLRKLVIEAKATGEIFEIALKHHCVVIFSVATNRLFRHKIMLEKTPTTPENNWLGVTFRSAKTFVNYRSAPVQLADGQQLHLATPEERQAFLAWRRRENQEMDFDYPALNFTLSPSDLLTPELL</sequence>
<dbReference type="AlphaFoldDB" id="A0A2M7G528"/>
<protein>
    <recommendedName>
        <fullName evidence="3">Alpha-ketoglutarate-dependent dioxygenase AlkB-like domain-containing protein</fullName>
    </recommendedName>
</protein>
<dbReference type="InterPro" id="IPR037151">
    <property type="entry name" value="AlkB-like_sf"/>
</dbReference>
<dbReference type="SUPFAM" id="SSF51197">
    <property type="entry name" value="Clavaminate synthase-like"/>
    <property type="match status" value="1"/>
</dbReference>
<organism evidence="1 2">
    <name type="scientific">bacterium (Candidatus Blackallbacteria) CG17_big_fil_post_rev_8_21_14_2_50_48_46</name>
    <dbReference type="NCBI Taxonomy" id="2014261"/>
    <lineage>
        <taxon>Bacteria</taxon>
        <taxon>Candidatus Blackallbacteria</taxon>
    </lineage>
</organism>
<comment type="caution">
    <text evidence="1">The sequence shown here is derived from an EMBL/GenBank/DDBJ whole genome shotgun (WGS) entry which is preliminary data.</text>
</comment>
<evidence type="ECO:0000313" key="1">
    <source>
        <dbReference type="EMBL" id="PIW16891.1"/>
    </source>
</evidence>
<name>A0A2M7G528_9BACT</name>
<dbReference type="Gene3D" id="2.60.120.590">
    <property type="entry name" value="Alpha-ketoglutarate-dependent dioxygenase AlkB-like"/>
    <property type="match status" value="1"/>
</dbReference>
<evidence type="ECO:0008006" key="3">
    <source>
        <dbReference type="Google" id="ProtNLM"/>
    </source>
</evidence>
<accession>A0A2M7G528</accession>
<proteinExistence type="predicted"/>
<gene>
    <name evidence="1" type="ORF">COW36_11345</name>
</gene>
<reference evidence="1 2" key="1">
    <citation type="submission" date="2017-09" db="EMBL/GenBank/DDBJ databases">
        <title>Depth-based differentiation of microbial function through sediment-hosted aquifers and enrichment of novel symbionts in the deep terrestrial subsurface.</title>
        <authorList>
            <person name="Probst A.J."/>
            <person name="Ladd B."/>
            <person name="Jarett J.K."/>
            <person name="Geller-Mcgrath D.E."/>
            <person name="Sieber C.M."/>
            <person name="Emerson J.B."/>
            <person name="Anantharaman K."/>
            <person name="Thomas B.C."/>
            <person name="Malmstrom R."/>
            <person name="Stieglmeier M."/>
            <person name="Klingl A."/>
            <person name="Woyke T."/>
            <person name="Ryan C.M."/>
            <person name="Banfield J.F."/>
        </authorList>
    </citation>
    <scope>NUCLEOTIDE SEQUENCE [LARGE SCALE GENOMIC DNA]</scope>
    <source>
        <strain evidence="1">CG17_big_fil_post_rev_8_21_14_2_50_48_46</strain>
    </source>
</reference>